<organism evidence="2">
    <name type="scientific">uncultured myxobacterium HF0200_19H16</name>
    <dbReference type="NCBI Taxonomy" id="723559"/>
    <lineage>
        <taxon>Bacteria</taxon>
        <taxon>Pseudomonadati</taxon>
        <taxon>Myxococcota</taxon>
        <taxon>Myxococcia</taxon>
        <taxon>Myxococcales</taxon>
        <taxon>environmental samples</taxon>
    </lineage>
</organism>
<accession>E7C3W6</accession>
<dbReference type="AlphaFoldDB" id="E7C3W6"/>
<reference evidence="2" key="1">
    <citation type="submission" date="2010-01" db="EMBL/GenBank/DDBJ databases">
        <title>Genome fragments of uncultured bacteria from the North Pacific subtropical Gyre.</title>
        <authorList>
            <person name="Pham V.D."/>
            <person name="Delong E.F."/>
        </authorList>
    </citation>
    <scope>NUCLEOTIDE SEQUENCE</scope>
</reference>
<feature type="chain" id="PRO_5003218117" description="VWFA domain-containing protein" evidence="1">
    <location>
        <begin position="27"/>
        <end position="338"/>
    </location>
</feature>
<name>E7C3W6_9BACT</name>
<dbReference type="PROSITE" id="PS51257">
    <property type="entry name" value="PROKAR_LIPOPROTEIN"/>
    <property type="match status" value="1"/>
</dbReference>
<dbReference type="Gene3D" id="3.40.50.410">
    <property type="entry name" value="von Willebrand factor, type A domain"/>
    <property type="match status" value="1"/>
</dbReference>
<evidence type="ECO:0000313" key="2">
    <source>
        <dbReference type="EMBL" id="ADI22140.1"/>
    </source>
</evidence>
<dbReference type="EMBL" id="GU567976">
    <property type="protein sequence ID" value="ADI22140.1"/>
    <property type="molecule type" value="Genomic_DNA"/>
</dbReference>
<evidence type="ECO:0008006" key="3">
    <source>
        <dbReference type="Google" id="ProtNLM"/>
    </source>
</evidence>
<protein>
    <recommendedName>
        <fullName evidence="3">VWFA domain-containing protein</fullName>
    </recommendedName>
</protein>
<sequence length="338" mass="36167">MIKLSKIKLFLTGSLAAILILSTGCADDVLVQLGTRTDEFLQQAAAEIDILWVVDNSNSMAANQQGLGQSFQSFIDNLLETGVDYHIGVVSTSITEGGRLSGTGFIDSTVSDPQSNFLSNVQVGTWGSPIERAFEAAALTLGIGPSWNPGDTPTPPNSNFLREDASLFIIMVSDEDDKSFGPVGYYRRIFEHYKGPGNEARISVSAIVGDPGEGCFEPTRGSAQPGTRYIDLASQTGGLFASICNDFSESLKELSINASGLQSRFELSAAPNSRARVNCTGVNSSAFCVMVDGQAIPEGTRSGRVGWTYIANTNSIQFLTDSIPGPQAKITVEYQEYR</sequence>
<evidence type="ECO:0000256" key="1">
    <source>
        <dbReference type="SAM" id="SignalP"/>
    </source>
</evidence>
<dbReference type="InterPro" id="IPR036465">
    <property type="entry name" value="vWFA_dom_sf"/>
</dbReference>
<proteinExistence type="predicted"/>
<dbReference type="SUPFAM" id="SSF53300">
    <property type="entry name" value="vWA-like"/>
    <property type="match status" value="1"/>
</dbReference>
<keyword evidence="1" id="KW-0732">Signal</keyword>
<feature type="signal peptide" evidence="1">
    <location>
        <begin position="1"/>
        <end position="26"/>
    </location>
</feature>